<dbReference type="AlphaFoldDB" id="A0AAD8LLP1"/>
<dbReference type="Proteomes" id="UP001229421">
    <property type="component" value="Unassembled WGS sequence"/>
</dbReference>
<gene>
    <name evidence="3" type="ORF">QVD17_06969</name>
</gene>
<dbReference type="EMBL" id="JAUHHV010000001">
    <property type="protein sequence ID" value="KAK1441131.1"/>
    <property type="molecule type" value="Genomic_DNA"/>
</dbReference>
<keyword evidence="2" id="KW-0472">Membrane</keyword>
<keyword evidence="2" id="KW-1133">Transmembrane helix</keyword>
<evidence type="ECO:0000256" key="2">
    <source>
        <dbReference type="SAM" id="Phobius"/>
    </source>
</evidence>
<keyword evidence="4" id="KW-1185">Reference proteome</keyword>
<name>A0AAD8LLP1_TARER</name>
<feature type="transmembrane region" description="Helical" evidence="2">
    <location>
        <begin position="5"/>
        <end position="23"/>
    </location>
</feature>
<reference evidence="3" key="1">
    <citation type="journal article" date="2023" name="bioRxiv">
        <title>Improved chromosome-level genome assembly for marigold (Tagetes erecta).</title>
        <authorList>
            <person name="Jiang F."/>
            <person name="Yuan L."/>
            <person name="Wang S."/>
            <person name="Wang H."/>
            <person name="Xu D."/>
            <person name="Wang A."/>
            <person name="Fan W."/>
        </authorList>
    </citation>
    <scope>NUCLEOTIDE SEQUENCE</scope>
    <source>
        <strain evidence="3">WSJ</strain>
        <tissue evidence="3">Leaf</tissue>
    </source>
</reference>
<accession>A0AAD8LLP1</accession>
<comment type="caution">
    <text evidence="3">The sequence shown here is derived from an EMBL/GenBank/DDBJ whole genome shotgun (WGS) entry which is preliminary data.</text>
</comment>
<evidence type="ECO:0000256" key="1">
    <source>
        <dbReference type="SAM" id="MobiDB-lite"/>
    </source>
</evidence>
<keyword evidence="2" id="KW-0812">Transmembrane</keyword>
<evidence type="ECO:0000313" key="4">
    <source>
        <dbReference type="Proteomes" id="UP001229421"/>
    </source>
</evidence>
<evidence type="ECO:0000313" key="3">
    <source>
        <dbReference type="EMBL" id="KAK1441131.1"/>
    </source>
</evidence>
<feature type="region of interest" description="Disordered" evidence="1">
    <location>
        <begin position="75"/>
        <end position="108"/>
    </location>
</feature>
<proteinExistence type="predicted"/>
<feature type="transmembrane region" description="Helical" evidence="2">
    <location>
        <begin position="43"/>
        <end position="65"/>
    </location>
</feature>
<organism evidence="3 4">
    <name type="scientific">Tagetes erecta</name>
    <name type="common">African marigold</name>
    <dbReference type="NCBI Taxonomy" id="13708"/>
    <lineage>
        <taxon>Eukaryota</taxon>
        <taxon>Viridiplantae</taxon>
        <taxon>Streptophyta</taxon>
        <taxon>Embryophyta</taxon>
        <taxon>Tracheophyta</taxon>
        <taxon>Spermatophyta</taxon>
        <taxon>Magnoliopsida</taxon>
        <taxon>eudicotyledons</taxon>
        <taxon>Gunneridae</taxon>
        <taxon>Pentapetalae</taxon>
        <taxon>asterids</taxon>
        <taxon>campanulids</taxon>
        <taxon>Asterales</taxon>
        <taxon>Asteraceae</taxon>
        <taxon>Asteroideae</taxon>
        <taxon>Heliantheae alliance</taxon>
        <taxon>Tageteae</taxon>
        <taxon>Tagetes</taxon>
    </lineage>
</organism>
<protein>
    <submittedName>
        <fullName evidence="3">Uncharacterized protein</fullName>
    </submittedName>
</protein>
<sequence>MRYKVIRIIFATSLFFFELFGYARLGIHRWPIHFDQHFDYRSWLTHLFTISTQILADASLGRALPTTSHRMYMLRKRDSSEEKKDKCPLDRQLQEKRPFKESEEELKG</sequence>